<dbReference type="SMART" id="SM00710">
    <property type="entry name" value="PbH1"/>
    <property type="match status" value="4"/>
</dbReference>
<dbReference type="OrthoDB" id="9795222at2"/>
<feature type="domain" description="SGNH hydrolase-type esterase" evidence="5">
    <location>
        <begin position="27"/>
        <end position="221"/>
    </location>
</feature>
<comment type="caution">
    <text evidence="6">The sequence shown here is derived from an EMBL/GenBank/DDBJ whole genome shotgun (WGS) entry which is preliminary data.</text>
</comment>
<dbReference type="SUPFAM" id="SSF52266">
    <property type="entry name" value="SGNH hydrolase"/>
    <property type="match status" value="1"/>
</dbReference>
<dbReference type="PANTHER" id="PTHR31339">
    <property type="entry name" value="PECTIN LYASE-RELATED"/>
    <property type="match status" value="1"/>
</dbReference>
<evidence type="ECO:0000313" key="6">
    <source>
        <dbReference type="EMBL" id="PQA58939.1"/>
    </source>
</evidence>
<dbReference type="InterPro" id="IPR013830">
    <property type="entry name" value="SGNH_hydro"/>
</dbReference>
<keyword evidence="7" id="KW-1185">Reference proteome</keyword>
<dbReference type="GO" id="GO:0004650">
    <property type="term" value="F:polygalacturonase activity"/>
    <property type="evidence" value="ECO:0007669"/>
    <property type="project" value="InterPro"/>
</dbReference>
<gene>
    <name evidence="6" type="ORF">C5O19_04575</name>
</gene>
<dbReference type="Gene3D" id="2.160.20.10">
    <property type="entry name" value="Single-stranded right-handed beta-helix, Pectin lyase-like"/>
    <property type="match status" value="1"/>
</dbReference>
<evidence type="ECO:0000256" key="3">
    <source>
        <dbReference type="ARBA" id="ARBA00023295"/>
    </source>
</evidence>
<dbReference type="Proteomes" id="UP000239590">
    <property type="component" value="Unassembled WGS sequence"/>
</dbReference>
<evidence type="ECO:0000313" key="7">
    <source>
        <dbReference type="Proteomes" id="UP000239590"/>
    </source>
</evidence>
<dbReference type="InterPro" id="IPR006626">
    <property type="entry name" value="PbH1"/>
</dbReference>
<evidence type="ECO:0000256" key="1">
    <source>
        <dbReference type="ARBA" id="ARBA00008834"/>
    </source>
</evidence>
<dbReference type="Pfam" id="PF00295">
    <property type="entry name" value="Glyco_hydro_28"/>
    <property type="match status" value="1"/>
</dbReference>
<accession>A0A2S7IMR2</accession>
<comment type="similarity">
    <text evidence="1 4">Belongs to the glycosyl hydrolase 28 family.</text>
</comment>
<dbReference type="AlphaFoldDB" id="A0A2S7IMR2"/>
<proteinExistence type="inferred from homology"/>
<evidence type="ECO:0000256" key="4">
    <source>
        <dbReference type="RuleBase" id="RU361169"/>
    </source>
</evidence>
<dbReference type="PANTHER" id="PTHR31339:SF9">
    <property type="entry name" value="PLASMIN AND FIBRONECTIN-BINDING PROTEIN A"/>
    <property type="match status" value="1"/>
</dbReference>
<dbReference type="InterPro" id="IPR011050">
    <property type="entry name" value="Pectin_lyase_fold/virulence"/>
</dbReference>
<dbReference type="RefSeq" id="WP_104710105.1">
    <property type="nucleotide sequence ID" value="NZ_PTRA01000001.1"/>
</dbReference>
<evidence type="ECO:0000256" key="2">
    <source>
        <dbReference type="ARBA" id="ARBA00022801"/>
    </source>
</evidence>
<dbReference type="GO" id="GO:0005975">
    <property type="term" value="P:carbohydrate metabolic process"/>
    <property type="evidence" value="ECO:0007669"/>
    <property type="project" value="InterPro"/>
</dbReference>
<dbReference type="CDD" id="cd01821">
    <property type="entry name" value="Rhamnogalacturan_acetylesterase_like"/>
    <property type="match status" value="1"/>
</dbReference>
<dbReference type="InterPro" id="IPR037459">
    <property type="entry name" value="RhgT-like"/>
</dbReference>
<protein>
    <submittedName>
        <fullName evidence="6">GDSL family lipase</fullName>
    </submittedName>
</protein>
<organism evidence="6 7">
    <name type="scientific">Siphonobacter curvatus</name>
    <dbReference type="NCBI Taxonomy" id="2094562"/>
    <lineage>
        <taxon>Bacteria</taxon>
        <taxon>Pseudomonadati</taxon>
        <taxon>Bacteroidota</taxon>
        <taxon>Cytophagia</taxon>
        <taxon>Cytophagales</taxon>
        <taxon>Cytophagaceae</taxon>
        <taxon>Siphonobacter</taxon>
    </lineage>
</organism>
<keyword evidence="2 4" id="KW-0378">Hydrolase</keyword>
<evidence type="ECO:0000259" key="5">
    <source>
        <dbReference type="Pfam" id="PF13472"/>
    </source>
</evidence>
<sequence length="766" mass="84912">MKKILVLASLLVSLSFQTLDSRKQVFLIGDSTLATKPNPQDPERGWGQMLPEFLDETVVVRNHAVNGRSTKSFINEGRWKKVLDELHAGDWVLIQFGHNDEKKEDSTRYADPQTTYRENLTRFIRETKAKGAHPILITPVMRRRFDEKGTVQDTHGDYPAAVKAVAQQQKVPLVDLHQKSRQLLQTMGVEPSKRLFLWYMPGYFASRPKEVKDDTHFSAYGAAHMAALVADGLREEKTELAKALKKSPFQEKLAYELPQIYQPVFRKDTFRIETYGAKADGQTLNSTAINKAITTCSEAGGGTVLVPSGLWLTGPIVLKNNVNLHLQRGALLQFSDRKSDYPLVKTTWEGLDAIRCQAPISATDVHDIAITGEGFIDGAGDGWRAVKKSKLNPPAWEKLVASGGVVDGEIWYPSEQSLKGAKVKGAVSLANGFDFKKSEEIRDFLRPNMLSLTRCQNILLEGVTIQNSPAWCVHPLLCQDITLKNVTVRNPWYAQNGDGLDLESCKNALIDGCTFDVGDDGICIKSGRDEEGRKRGVPTENVIARNSTVFHAHGGFVVGSEMSGGARNLFVSNCSFLGTDVGLRFKTTRGRGGIVEDVFISDIQMTRIPGEAILFDMYYMAKDPVPQTGDKSEPLPIEAKPINEGTPQFRRFFVRNVVCKGAETGILVRGLPEMNIQDILIENSVIESNKGLVCIEGQRITLKNVQLLSKQMPVMQVQNSQAITLDRIGYSPASSLLLKVSGDRSKQVELLHTDTSKAKKVREDAR</sequence>
<dbReference type="InterPro" id="IPR012334">
    <property type="entry name" value="Pectin_lyas_fold"/>
</dbReference>
<dbReference type="Pfam" id="PF13472">
    <property type="entry name" value="Lipase_GDSL_2"/>
    <property type="match status" value="1"/>
</dbReference>
<reference evidence="7" key="1">
    <citation type="submission" date="2018-02" db="EMBL/GenBank/DDBJ databases">
        <title>Genome sequencing of Solimonas sp. HR-BB.</title>
        <authorList>
            <person name="Lee Y."/>
            <person name="Jeon C.O."/>
        </authorList>
    </citation>
    <scope>NUCLEOTIDE SEQUENCE [LARGE SCALE GENOMIC DNA]</scope>
    <source>
        <strain evidence="7">HR-U</strain>
    </source>
</reference>
<dbReference type="GO" id="GO:0016788">
    <property type="term" value="F:hydrolase activity, acting on ester bonds"/>
    <property type="evidence" value="ECO:0007669"/>
    <property type="project" value="UniProtKB-ARBA"/>
</dbReference>
<name>A0A2S7IMR2_9BACT</name>
<dbReference type="InterPro" id="IPR036514">
    <property type="entry name" value="SGNH_hydro_sf"/>
</dbReference>
<dbReference type="EMBL" id="PTRA01000001">
    <property type="protein sequence ID" value="PQA58939.1"/>
    <property type="molecule type" value="Genomic_DNA"/>
</dbReference>
<dbReference type="InterPro" id="IPR000743">
    <property type="entry name" value="Glyco_hydro_28"/>
</dbReference>
<dbReference type="Gene3D" id="3.40.50.1110">
    <property type="entry name" value="SGNH hydrolase"/>
    <property type="match status" value="1"/>
</dbReference>
<keyword evidence="3 4" id="KW-0326">Glycosidase</keyword>
<dbReference type="SUPFAM" id="SSF51126">
    <property type="entry name" value="Pectin lyase-like"/>
    <property type="match status" value="1"/>
</dbReference>
<dbReference type="InterPro" id="IPR051801">
    <property type="entry name" value="GH28_Enzymes"/>
</dbReference>